<gene>
    <name evidence="1" type="ORF">BFG57_07725</name>
</gene>
<proteinExistence type="predicted"/>
<dbReference type="AlphaFoldDB" id="A0A1E5LKJ7"/>
<dbReference type="EMBL" id="MJEH01000001">
    <property type="protein sequence ID" value="OEH94548.1"/>
    <property type="molecule type" value="Genomic_DNA"/>
</dbReference>
<dbReference type="Pfam" id="PF04463">
    <property type="entry name" value="2-thiour_desulf"/>
    <property type="match status" value="1"/>
</dbReference>
<keyword evidence="2" id="KW-1185">Reference proteome</keyword>
<dbReference type="PANTHER" id="PTHR30087:SF1">
    <property type="entry name" value="HYPOTHETICAL CYTOSOLIC PROTEIN"/>
    <property type="match status" value="1"/>
</dbReference>
<reference evidence="1 2" key="1">
    <citation type="submission" date="2016-08" db="EMBL/GenBank/DDBJ databases">
        <title>Genome of Bacillus solimangrovi GH2-4.</title>
        <authorList>
            <person name="Lim S."/>
            <person name="Kim B.-C."/>
        </authorList>
    </citation>
    <scope>NUCLEOTIDE SEQUENCE [LARGE SCALE GENOMIC DNA]</scope>
    <source>
        <strain evidence="1 2">GH2-4</strain>
    </source>
</reference>
<evidence type="ECO:0000313" key="2">
    <source>
        <dbReference type="Proteomes" id="UP000095209"/>
    </source>
</evidence>
<name>A0A1E5LKJ7_9BACI</name>
<dbReference type="RefSeq" id="WP_069715482.1">
    <property type="nucleotide sequence ID" value="NZ_MJEH01000001.1"/>
</dbReference>
<sequence length="157" mass="16754">MLLVSACLAGLKVRYDGGDCLHHTIEQLVSQNKATTVCPEVLGGLPTPRIPAEIIGGDGEDVLNGKAKVIDKSGNDVTDAFLQGAYQTLEIARELNVTHVILKENSPSCGSGMIYDGQFQGVKKVGKGVTAALLERNGMIVATDENIDDIIEYIEKQ</sequence>
<dbReference type="InterPro" id="IPR007553">
    <property type="entry name" value="2-thiour_desulf"/>
</dbReference>
<accession>A0A1E5LKJ7</accession>
<dbReference type="PANTHER" id="PTHR30087">
    <property type="entry name" value="INNER MEMBRANE PROTEIN"/>
    <property type="match status" value="1"/>
</dbReference>
<dbReference type="OrthoDB" id="9797779at2"/>
<organism evidence="1 2">
    <name type="scientific">Bacillus solimangrovi</name>
    <dbReference type="NCBI Taxonomy" id="1305675"/>
    <lineage>
        <taxon>Bacteria</taxon>
        <taxon>Bacillati</taxon>
        <taxon>Bacillota</taxon>
        <taxon>Bacilli</taxon>
        <taxon>Bacillales</taxon>
        <taxon>Bacillaceae</taxon>
        <taxon>Bacillus</taxon>
    </lineage>
</organism>
<dbReference type="Proteomes" id="UP000095209">
    <property type="component" value="Unassembled WGS sequence"/>
</dbReference>
<evidence type="ECO:0000313" key="1">
    <source>
        <dbReference type="EMBL" id="OEH94548.1"/>
    </source>
</evidence>
<protein>
    <submittedName>
        <fullName evidence="1">Uncharacterized protein</fullName>
    </submittedName>
</protein>
<dbReference type="STRING" id="1305675.BFG57_07725"/>
<comment type="caution">
    <text evidence="1">The sequence shown here is derived from an EMBL/GenBank/DDBJ whole genome shotgun (WGS) entry which is preliminary data.</text>
</comment>